<keyword evidence="2" id="KW-1133">Transmembrane helix</keyword>
<sequence>MNSYQVSLPLLISFFYVFYQIVIATATPPANNSSGYSVLQKHVAFFDRNHDGIIYPKETFEGFRALGFGVVASTSAAALIHAVTSQKTRPFSMFVASKFEEIFSKHAKQHPNALTSDELKEMLKSNREPKDFKGWLAAESEWKILFDLCKDNNGLLQKDIVYSVYDGSLFERLEKEHSKIMNNN</sequence>
<dbReference type="STRING" id="3827.A0A3Q7XMA7"/>
<dbReference type="AlphaFoldDB" id="A0A3Q7XMA7"/>
<accession>A0A3Q7XMA7</accession>
<dbReference type="Proteomes" id="UP000087171">
    <property type="component" value="Chromosome Ca2"/>
</dbReference>
<keyword evidence="3" id="KW-1185">Reference proteome</keyword>
<dbReference type="PANTHER" id="PTHR31495:SF1">
    <property type="entry name" value="INACTIVE PEROXYGENASE-LIKE PROTEIN-RELATED"/>
    <property type="match status" value="1"/>
</dbReference>
<dbReference type="GO" id="GO:0004497">
    <property type="term" value="F:monooxygenase activity"/>
    <property type="evidence" value="ECO:0007669"/>
    <property type="project" value="TreeGrafter"/>
</dbReference>
<dbReference type="Pfam" id="PF05042">
    <property type="entry name" value="Caleosin"/>
    <property type="match status" value="2"/>
</dbReference>
<reference evidence="4" key="2">
    <citation type="submission" date="2025-08" db="UniProtKB">
        <authorList>
            <consortium name="RefSeq"/>
        </authorList>
    </citation>
    <scope>IDENTIFICATION</scope>
    <source>
        <tissue evidence="4">Etiolated seedlings</tissue>
    </source>
</reference>
<dbReference type="InterPro" id="IPR007736">
    <property type="entry name" value="Caleosin-related"/>
</dbReference>
<dbReference type="OrthoDB" id="640742at2759"/>
<dbReference type="RefSeq" id="XP_027187928.1">
    <property type="nucleotide sequence ID" value="XM_027332127.1"/>
</dbReference>
<dbReference type="PANTHER" id="PTHR31495">
    <property type="entry name" value="PEROXYGENASE 3-RELATED"/>
    <property type="match status" value="1"/>
</dbReference>
<name>A0A3Q7XMA7_CICAR</name>
<protein>
    <submittedName>
        <fullName evidence="4">Probable peroxygenase 5</fullName>
    </submittedName>
</protein>
<keyword evidence="2" id="KW-0812">Transmembrane</keyword>
<dbReference type="SUPFAM" id="SSF47473">
    <property type="entry name" value="EF-hand"/>
    <property type="match status" value="1"/>
</dbReference>
<organism evidence="3 4">
    <name type="scientific">Cicer arietinum</name>
    <name type="common">Chickpea</name>
    <name type="synonym">Garbanzo</name>
    <dbReference type="NCBI Taxonomy" id="3827"/>
    <lineage>
        <taxon>Eukaryota</taxon>
        <taxon>Viridiplantae</taxon>
        <taxon>Streptophyta</taxon>
        <taxon>Embryophyta</taxon>
        <taxon>Tracheophyta</taxon>
        <taxon>Spermatophyta</taxon>
        <taxon>Magnoliopsida</taxon>
        <taxon>eudicotyledons</taxon>
        <taxon>Gunneridae</taxon>
        <taxon>Pentapetalae</taxon>
        <taxon>rosids</taxon>
        <taxon>fabids</taxon>
        <taxon>Fabales</taxon>
        <taxon>Fabaceae</taxon>
        <taxon>Papilionoideae</taxon>
        <taxon>50 kb inversion clade</taxon>
        <taxon>NPAAA clade</taxon>
        <taxon>Hologalegina</taxon>
        <taxon>IRL clade</taxon>
        <taxon>Cicereae</taxon>
        <taxon>Cicer</taxon>
    </lineage>
</organism>
<evidence type="ECO:0000313" key="4">
    <source>
        <dbReference type="RefSeq" id="XP_027187928.1"/>
    </source>
</evidence>
<dbReference type="GO" id="GO:0005509">
    <property type="term" value="F:calcium ion binding"/>
    <property type="evidence" value="ECO:0007669"/>
    <property type="project" value="TreeGrafter"/>
</dbReference>
<feature type="transmembrane region" description="Helical" evidence="2">
    <location>
        <begin position="7"/>
        <end position="27"/>
    </location>
</feature>
<dbReference type="InterPro" id="IPR011992">
    <property type="entry name" value="EF-hand-dom_pair"/>
</dbReference>
<gene>
    <name evidence="4" type="primary">LOC101497687</name>
</gene>
<reference evidence="3" key="1">
    <citation type="journal article" date="2013" name="Nat. Biotechnol.">
        <title>Draft genome sequence of chickpea (Cicer arietinum) provides a resource for trait improvement.</title>
        <authorList>
            <person name="Varshney R.K."/>
            <person name="Song C."/>
            <person name="Saxena R.K."/>
            <person name="Azam S."/>
            <person name="Yu S."/>
            <person name="Sharpe A.G."/>
            <person name="Cannon S."/>
            <person name="Baek J."/>
            <person name="Rosen B.D."/>
            <person name="Tar'an B."/>
            <person name="Millan T."/>
            <person name="Zhang X."/>
            <person name="Ramsay L.D."/>
            <person name="Iwata A."/>
            <person name="Wang Y."/>
            <person name="Nelson W."/>
            <person name="Farmer A.D."/>
            <person name="Gaur P.M."/>
            <person name="Soderlund C."/>
            <person name="Penmetsa R.V."/>
            <person name="Xu C."/>
            <person name="Bharti A.K."/>
            <person name="He W."/>
            <person name="Winter P."/>
            <person name="Zhao S."/>
            <person name="Hane J.K."/>
            <person name="Carrasquilla-Garcia N."/>
            <person name="Condie J.A."/>
            <person name="Upadhyaya H.D."/>
            <person name="Luo M.C."/>
            <person name="Thudi M."/>
            <person name="Gowda C.L."/>
            <person name="Singh N.P."/>
            <person name="Lichtenzveig J."/>
            <person name="Gali K.K."/>
            <person name="Rubio J."/>
            <person name="Nadarajan N."/>
            <person name="Dolezel J."/>
            <person name="Bansal K.C."/>
            <person name="Xu X."/>
            <person name="Edwards D."/>
            <person name="Zhang G."/>
            <person name="Kahl G."/>
            <person name="Gil J."/>
            <person name="Singh K.B."/>
            <person name="Datta S.K."/>
            <person name="Jackson S.A."/>
            <person name="Wang J."/>
            <person name="Cook D.R."/>
        </authorList>
    </citation>
    <scope>NUCLEOTIDE SEQUENCE [LARGE SCALE GENOMIC DNA]</scope>
    <source>
        <strain evidence="3">cv. CDC Frontier</strain>
    </source>
</reference>
<evidence type="ECO:0000313" key="3">
    <source>
        <dbReference type="Proteomes" id="UP000087171"/>
    </source>
</evidence>
<proteinExistence type="inferred from homology"/>
<feature type="transmembrane region" description="Helical" evidence="2">
    <location>
        <begin position="65"/>
        <end position="84"/>
    </location>
</feature>
<evidence type="ECO:0000256" key="2">
    <source>
        <dbReference type="SAM" id="Phobius"/>
    </source>
</evidence>
<keyword evidence="2" id="KW-0472">Membrane</keyword>
<comment type="similarity">
    <text evidence="1">Belongs to the caleosin family.</text>
</comment>
<dbReference type="PaxDb" id="3827-XP_004491463.1"/>
<evidence type="ECO:0000256" key="1">
    <source>
        <dbReference type="ARBA" id="ARBA00006765"/>
    </source>
</evidence>